<evidence type="ECO:0000313" key="2">
    <source>
        <dbReference type="EMBL" id="KAF0694047.1"/>
    </source>
</evidence>
<proteinExistence type="predicted"/>
<feature type="transmembrane region" description="Helical" evidence="1">
    <location>
        <begin position="1091"/>
        <end position="1112"/>
    </location>
</feature>
<feature type="transmembrane region" description="Helical" evidence="1">
    <location>
        <begin position="1175"/>
        <end position="1193"/>
    </location>
</feature>
<dbReference type="AlphaFoldDB" id="A0A6A4YDL4"/>
<feature type="transmembrane region" description="Helical" evidence="1">
    <location>
        <begin position="194"/>
        <end position="221"/>
    </location>
</feature>
<organism evidence="2">
    <name type="scientific">Aphanomyces stellatus</name>
    <dbReference type="NCBI Taxonomy" id="120398"/>
    <lineage>
        <taxon>Eukaryota</taxon>
        <taxon>Sar</taxon>
        <taxon>Stramenopiles</taxon>
        <taxon>Oomycota</taxon>
        <taxon>Saprolegniomycetes</taxon>
        <taxon>Saprolegniales</taxon>
        <taxon>Verrucalvaceae</taxon>
        <taxon>Aphanomyces</taxon>
    </lineage>
</organism>
<sequence length="1239" mass="138873">MTLPNAVFYGGNPFCPYGNPWPYVQPSFGYEDDCGLQIRHQIQLTRDALLFAMLAQPLQDVPVVCTQCSPASTCVQTLFAAKQVYSRLFLQDDGNKSTLVVHALADILPLNISFLQWATVNGIDQILHQAMVRPGSDPWSFVGWMTLYDWVIGHREVYTFEGDYNTVTLMSRRHDFQPLVANTAELPNVACFCFWVVCMYVSFVLCFAISLTIGYAVVFRIPDGYNLWMANRVIGGVWIGRPFLFLRGMTAIVVLSTSPVTFFDSGLSHLAFTPRPLWHTLVLAGEATWIAYVLHDILAPITKPFTASYARLSSFLAWLALVLLECVLPYQMTATLDHECSIVSFTAGVQCTSGEVHVGSFERTTTLFGIIVASALLSYVLVRAYGDQHRGRDLKPVHVIFASVSETFLSRPDTTSIDPVFCILSGLIPIGSRIFDIKLWVFFEVEPTDEGNFNRGSFHRTIVMHNCDVKGHYSFKPALNPRAYLKTKFSAERPAFLLRLIPQCHLCDFAAQAFFLFLSVSQNTLANDFLWERFNGITTQPFLCNVFNLNLQVSNPTRDFRFNDTTHGRYATTTKTPDATIHSTHLYPNIVQDEINANLNNVVQALRAMDSCSLPWIATAYCFLDFDQIWSMAYSARRQKRCTLQVQNGAIYFETALRNANWPHLMACWGHSLSTAIFLPLLTSNSGQIWLDTVQNNHISVASEVAYWQSYNVISYRTQWQNYKRLGATEFLSIENAIGFTYPLTLKRSNSTFQISAGTSFIMYWSLANDLTQVVNNASELAGCSLLGGSLSFPYVNLSSGLQVPLMEQHFLPNPLGPVLTTFSNTIGPFGVVDLRRVATPPELQTLYRSIQRFLVAKLATGGIDIQKQYWSIYTQYFLTPQPQAWDLMNMWGGDLNCGSNYGGSWSRPLQYFSSAGNCGNYLTDYISTPTQNIIVALVAANLIDVSVTKWTLVSTRDPDHATAILNMFNKTTPFLQNFGHAELGRFKHMTDAARLVVRDVMALSFVQYIQPLDSTDYTLSRVNVFAPSEPDLEFFSWLYLFDWIEGKREVVTFEGDVDSVTTISAPVDLDTRPVNGQEIPLNMSSYILRVVQYITIVLFGVGCIVCIYILTSQGYVEGLHMIPFNLIAGHVWVGRPLMLLRGLTAVCFLSTSTLELVTPHTGLISYFESPAPNIFSIFLSSTQISWLVYVVVDTFSIFTSQYTANYSTLSAIIVTMVVFVWSVAVPPTHSASIARSCT</sequence>
<keyword evidence="1" id="KW-0472">Membrane</keyword>
<comment type="caution">
    <text evidence="2">The sequence shown here is derived from an EMBL/GenBank/DDBJ whole genome shotgun (WGS) entry which is preliminary data.</text>
</comment>
<keyword evidence="1" id="KW-0812">Transmembrane</keyword>
<evidence type="ECO:0000256" key="1">
    <source>
        <dbReference type="SAM" id="Phobius"/>
    </source>
</evidence>
<protein>
    <submittedName>
        <fullName evidence="2">Uncharacterized protein</fullName>
    </submittedName>
</protein>
<feature type="transmembrane region" description="Helical" evidence="1">
    <location>
        <begin position="315"/>
        <end position="332"/>
    </location>
</feature>
<gene>
    <name evidence="2" type="ORF">As57867_014989</name>
</gene>
<feature type="transmembrane region" description="Helical" evidence="1">
    <location>
        <begin position="1205"/>
        <end position="1225"/>
    </location>
</feature>
<accession>A0A6A4YDL4</accession>
<dbReference type="EMBL" id="VJMH01005611">
    <property type="protein sequence ID" value="KAF0694047.1"/>
    <property type="molecule type" value="Genomic_DNA"/>
</dbReference>
<feature type="non-terminal residue" evidence="2">
    <location>
        <position position="1239"/>
    </location>
</feature>
<feature type="transmembrane region" description="Helical" evidence="1">
    <location>
        <begin position="1133"/>
        <end position="1155"/>
    </location>
</feature>
<feature type="transmembrane region" description="Helical" evidence="1">
    <location>
        <begin position="276"/>
        <end position="294"/>
    </location>
</feature>
<keyword evidence="1" id="KW-1133">Transmembrane helix</keyword>
<reference evidence="2" key="1">
    <citation type="submission" date="2019-06" db="EMBL/GenBank/DDBJ databases">
        <title>Genomics analysis of Aphanomyces spp. identifies a new class of oomycete effector associated with host adaptation.</title>
        <authorList>
            <person name="Gaulin E."/>
        </authorList>
    </citation>
    <scope>NUCLEOTIDE SEQUENCE</scope>
    <source>
        <strain evidence="2">CBS 578.67</strain>
    </source>
</reference>
<feature type="transmembrane region" description="Helical" evidence="1">
    <location>
        <begin position="233"/>
        <end position="256"/>
    </location>
</feature>
<name>A0A6A4YDL4_9STRA</name>